<name>A0A9R1TIQ3_9HYME</name>
<dbReference type="GeneID" id="105270458"/>
<keyword evidence="1" id="KW-0812">Transmembrane</keyword>
<dbReference type="RefSeq" id="XP_011309688.1">
    <property type="nucleotide sequence ID" value="XM_011311386.1"/>
</dbReference>
<reference evidence="3" key="1">
    <citation type="submission" date="2025-08" db="UniProtKB">
        <authorList>
            <consortium name="RefSeq"/>
        </authorList>
    </citation>
    <scope>IDENTIFICATION</scope>
    <source>
        <strain evidence="3">USDA-PBARC FA_bdor</strain>
        <tissue evidence="3">Whole organism</tissue>
    </source>
</reference>
<feature type="transmembrane region" description="Helical" evidence="1">
    <location>
        <begin position="28"/>
        <end position="50"/>
    </location>
</feature>
<evidence type="ECO:0000313" key="3">
    <source>
        <dbReference type="RefSeq" id="XP_011309688.1"/>
    </source>
</evidence>
<keyword evidence="2" id="KW-1185">Reference proteome</keyword>
<evidence type="ECO:0000256" key="1">
    <source>
        <dbReference type="SAM" id="Phobius"/>
    </source>
</evidence>
<organism evidence="2 3">
    <name type="scientific">Fopius arisanus</name>
    <dbReference type="NCBI Taxonomy" id="64838"/>
    <lineage>
        <taxon>Eukaryota</taxon>
        <taxon>Metazoa</taxon>
        <taxon>Ecdysozoa</taxon>
        <taxon>Arthropoda</taxon>
        <taxon>Hexapoda</taxon>
        <taxon>Insecta</taxon>
        <taxon>Pterygota</taxon>
        <taxon>Neoptera</taxon>
        <taxon>Endopterygota</taxon>
        <taxon>Hymenoptera</taxon>
        <taxon>Apocrita</taxon>
        <taxon>Ichneumonoidea</taxon>
        <taxon>Braconidae</taxon>
        <taxon>Opiinae</taxon>
        <taxon>Fopius</taxon>
    </lineage>
</organism>
<keyword evidence="1" id="KW-1133">Transmembrane helix</keyword>
<dbReference type="AlphaFoldDB" id="A0A9R1TIQ3"/>
<keyword evidence="1" id="KW-0472">Membrane</keyword>
<sequence length="137" mass="15450">MNNICGQYYKWNRILMTIVGIWPESSKFITLAAQSLVGLSTLSLVIPQYAFLARMCSILDDMIYVIIIQMITGLGVVKYENSYKSDVRGSSYSRIVTSCCDNRGICCKRMLEDSNVHSYNAECMLFFPPESIDTGNT</sequence>
<feature type="transmembrane region" description="Helical" evidence="1">
    <location>
        <begin position="62"/>
        <end position="79"/>
    </location>
</feature>
<accession>A0A9R1TIQ3</accession>
<protein>
    <submittedName>
        <fullName evidence="3">Uncharacterized protein</fullName>
    </submittedName>
</protein>
<evidence type="ECO:0000313" key="2">
    <source>
        <dbReference type="Proteomes" id="UP000694866"/>
    </source>
</evidence>
<proteinExistence type="predicted"/>
<dbReference type="KEGG" id="fas:105270458"/>
<dbReference type="Proteomes" id="UP000694866">
    <property type="component" value="Unplaced"/>
</dbReference>
<gene>
    <name evidence="3" type="primary">LOC105270458</name>
</gene>